<evidence type="ECO:0000313" key="1">
    <source>
        <dbReference type="EMBL" id="PON62776.1"/>
    </source>
</evidence>
<dbReference type="EMBL" id="JXTC01000343">
    <property type="protein sequence ID" value="PON62776.1"/>
    <property type="molecule type" value="Genomic_DNA"/>
</dbReference>
<dbReference type="Proteomes" id="UP000237000">
    <property type="component" value="Unassembled WGS sequence"/>
</dbReference>
<protein>
    <submittedName>
        <fullName evidence="1">Uncharacterized protein</fullName>
    </submittedName>
</protein>
<organism evidence="1 2">
    <name type="scientific">Trema orientale</name>
    <name type="common">Charcoal tree</name>
    <name type="synonym">Celtis orientalis</name>
    <dbReference type="NCBI Taxonomy" id="63057"/>
    <lineage>
        <taxon>Eukaryota</taxon>
        <taxon>Viridiplantae</taxon>
        <taxon>Streptophyta</taxon>
        <taxon>Embryophyta</taxon>
        <taxon>Tracheophyta</taxon>
        <taxon>Spermatophyta</taxon>
        <taxon>Magnoliopsida</taxon>
        <taxon>eudicotyledons</taxon>
        <taxon>Gunneridae</taxon>
        <taxon>Pentapetalae</taxon>
        <taxon>rosids</taxon>
        <taxon>fabids</taxon>
        <taxon>Rosales</taxon>
        <taxon>Cannabaceae</taxon>
        <taxon>Trema</taxon>
    </lineage>
</organism>
<name>A0A2P5CP42_TREOI</name>
<comment type="caution">
    <text evidence="1">The sequence shown here is derived from an EMBL/GenBank/DDBJ whole genome shotgun (WGS) entry which is preliminary data.</text>
</comment>
<proteinExistence type="predicted"/>
<gene>
    <name evidence="1" type="ORF">TorRG33x02_277920</name>
</gene>
<keyword evidence="2" id="KW-1185">Reference proteome</keyword>
<dbReference type="AlphaFoldDB" id="A0A2P5CP42"/>
<evidence type="ECO:0000313" key="2">
    <source>
        <dbReference type="Proteomes" id="UP000237000"/>
    </source>
</evidence>
<dbReference type="InParanoid" id="A0A2P5CP42"/>
<sequence length="108" mass="11832">MPSKLDRYTSSYLLSGYGFNDFKLKNHGDSHLLEDSDDDSLHPNARVVAAIDAHQPGSQLIDDRSYDQGLILEARGAHGLEKDDARVMVNQKQGAHGLVGENARASKN</sequence>
<accession>A0A2P5CP42</accession>
<reference evidence="2" key="1">
    <citation type="submission" date="2016-06" db="EMBL/GenBank/DDBJ databases">
        <title>Parallel loss of symbiosis genes in relatives of nitrogen-fixing non-legume Parasponia.</title>
        <authorList>
            <person name="Van Velzen R."/>
            <person name="Holmer R."/>
            <person name="Bu F."/>
            <person name="Rutten L."/>
            <person name="Van Zeijl A."/>
            <person name="Liu W."/>
            <person name="Santuari L."/>
            <person name="Cao Q."/>
            <person name="Sharma T."/>
            <person name="Shen D."/>
            <person name="Roswanjaya Y."/>
            <person name="Wardhani T."/>
            <person name="Kalhor M.S."/>
            <person name="Jansen J."/>
            <person name="Van den Hoogen J."/>
            <person name="Gungor B."/>
            <person name="Hartog M."/>
            <person name="Hontelez J."/>
            <person name="Verver J."/>
            <person name="Yang W.-C."/>
            <person name="Schijlen E."/>
            <person name="Repin R."/>
            <person name="Schilthuizen M."/>
            <person name="Schranz E."/>
            <person name="Heidstra R."/>
            <person name="Miyata K."/>
            <person name="Fedorova E."/>
            <person name="Kohlen W."/>
            <person name="Bisseling T."/>
            <person name="Smit S."/>
            <person name="Geurts R."/>
        </authorList>
    </citation>
    <scope>NUCLEOTIDE SEQUENCE [LARGE SCALE GENOMIC DNA]</scope>
    <source>
        <strain evidence="2">cv. RG33-2</strain>
    </source>
</reference>